<keyword evidence="5" id="KW-0175">Coiled coil</keyword>
<dbReference type="Gene3D" id="6.10.10.10">
    <property type="entry name" value="Flagellar export chaperone, C-terminal domain"/>
    <property type="match status" value="1"/>
</dbReference>
<comment type="function">
    <text evidence="4">Flagellin is the subunit protein which polymerizes to form the filaments of bacterial flagella.</text>
</comment>
<dbReference type="Gene3D" id="1.20.1330.10">
    <property type="entry name" value="f41 fragment of flagellin, N-terminal domain"/>
    <property type="match status" value="2"/>
</dbReference>
<reference evidence="8 9" key="1">
    <citation type="submission" date="2017-04" db="EMBL/GenBank/DDBJ databases">
        <title>Draft genome sequence of Zooshikella ganghwensis VG4 isolated from Red Sea sediments.</title>
        <authorList>
            <person name="Rehman Z."/>
            <person name="Alam I."/>
            <person name="Kamau A."/>
            <person name="Bajic V."/>
            <person name="Leiknes T."/>
        </authorList>
    </citation>
    <scope>NUCLEOTIDE SEQUENCE [LARGE SCALE GENOMIC DNA]</scope>
    <source>
        <strain evidence="8 9">VG4</strain>
    </source>
</reference>
<keyword evidence="3 4" id="KW-0975">Bacterial flagellum</keyword>
<dbReference type="PRINTS" id="PR00207">
    <property type="entry name" value="FLAGELLIN"/>
</dbReference>
<dbReference type="Proteomes" id="UP000257039">
    <property type="component" value="Unassembled WGS sequence"/>
</dbReference>
<evidence type="ECO:0000259" key="6">
    <source>
        <dbReference type="Pfam" id="PF00669"/>
    </source>
</evidence>
<evidence type="ECO:0000256" key="3">
    <source>
        <dbReference type="ARBA" id="ARBA00023143"/>
    </source>
</evidence>
<dbReference type="GO" id="GO:0005198">
    <property type="term" value="F:structural molecule activity"/>
    <property type="evidence" value="ECO:0007669"/>
    <property type="project" value="UniProtKB-UniRule"/>
</dbReference>
<dbReference type="PANTHER" id="PTHR42792:SF2">
    <property type="entry name" value="FLAGELLIN"/>
    <property type="match status" value="1"/>
</dbReference>
<evidence type="ECO:0000256" key="4">
    <source>
        <dbReference type="RuleBase" id="RU362073"/>
    </source>
</evidence>
<dbReference type="RefSeq" id="WP_094789379.1">
    <property type="nucleotide sequence ID" value="NZ_NDXW01000001.1"/>
</dbReference>
<comment type="caution">
    <text evidence="8">The sequence shown here is derived from an EMBL/GenBank/DDBJ whole genome shotgun (WGS) entry which is preliminary data.</text>
</comment>
<evidence type="ECO:0000313" key="8">
    <source>
        <dbReference type="EMBL" id="RDH46692.1"/>
    </source>
</evidence>
<dbReference type="InterPro" id="IPR046358">
    <property type="entry name" value="Flagellin_C"/>
</dbReference>
<dbReference type="AlphaFoldDB" id="A0A4P9VWB0"/>
<dbReference type="Gene3D" id="6.10.280.190">
    <property type="match status" value="1"/>
</dbReference>
<evidence type="ECO:0000259" key="7">
    <source>
        <dbReference type="Pfam" id="PF00700"/>
    </source>
</evidence>
<name>A0A4P9VWB0_9GAMM</name>
<evidence type="ECO:0000256" key="2">
    <source>
        <dbReference type="ARBA" id="ARBA00022525"/>
    </source>
</evidence>
<dbReference type="GO" id="GO:0009288">
    <property type="term" value="C:bacterial-type flagellum"/>
    <property type="evidence" value="ECO:0007669"/>
    <property type="project" value="UniProtKB-SubCell"/>
</dbReference>
<dbReference type="PANTHER" id="PTHR42792">
    <property type="entry name" value="FLAGELLIN"/>
    <property type="match status" value="1"/>
</dbReference>
<dbReference type="Gene3D" id="2.60.40.4390">
    <property type="match status" value="1"/>
</dbReference>
<feature type="coiled-coil region" evidence="5">
    <location>
        <begin position="102"/>
        <end position="129"/>
    </location>
</feature>
<accession>A0A4P9VWB0</accession>
<keyword evidence="9" id="KW-1185">Reference proteome</keyword>
<dbReference type="InterPro" id="IPR001492">
    <property type="entry name" value="Flagellin"/>
</dbReference>
<feature type="domain" description="Flagellin C-terminal" evidence="7">
    <location>
        <begin position="608"/>
        <end position="693"/>
    </location>
</feature>
<comment type="similarity">
    <text evidence="1 4">Belongs to the bacterial flagellin family.</text>
</comment>
<proteinExistence type="inferred from homology"/>
<feature type="domain" description="Flagellin N-terminal" evidence="6">
    <location>
        <begin position="5"/>
        <end position="143"/>
    </location>
</feature>
<evidence type="ECO:0000256" key="1">
    <source>
        <dbReference type="ARBA" id="ARBA00005709"/>
    </source>
</evidence>
<dbReference type="SUPFAM" id="SSF64518">
    <property type="entry name" value="Phase 1 flagellin"/>
    <property type="match status" value="2"/>
</dbReference>
<evidence type="ECO:0000313" key="9">
    <source>
        <dbReference type="Proteomes" id="UP000257039"/>
    </source>
</evidence>
<dbReference type="Pfam" id="PF00669">
    <property type="entry name" value="Flagellin_N"/>
    <property type="match status" value="1"/>
</dbReference>
<keyword evidence="2 4" id="KW-0964">Secreted</keyword>
<keyword evidence="8" id="KW-0966">Cell projection</keyword>
<gene>
    <name evidence="8" type="ORF">B9G39_08965</name>
</gene>
<protein>
    <recommendedName>
        <fullName evidence="4">Flagellin</fullName>
    </recommendedName>
</protein>
<dbReference type="Gene3D" id="3.30.70.2120">
    <property type="match status" value="2"/>
</dbReference>
<sequence length="694" mass="70262">MPQIINTNIPSLNAQRNLNRSQTDNAVALQRLSSGLRINSAKDDAAGLAISTRFDAQVQGLSVAIRNAGDGVSLSQTAEGALGAMKDNLLRIRDLALQSANATNNEFDREALNAEVDQLKKEIARISDQTSFNGTKLLDGTFTQVTFQIGANEGESVTFGIEGARVDELGAAQNVGVSARGTANALVQGDLIINGVSIPSSKATDDTASLTNKSASAISKVSAINGESDETGVTAEVLTNTVAGTAQTVADQTGNIFLNGVRIPLAVNTSISSEGNRDAVVAAINANSAQTGVTAVNTGDDQSGITLEAEDGRNITLVYAAGGLTAAATGLPTGNVAAGATPTAAEELAGTVAGGFTLISRDGTAIKIDQGPDGQLNQNVGLAVGEYSGSGAFLSSLADSGNALSDGNIVINGVPVPAGNILDDTASSTSKDTSAITKAAAINKVSEQTGVTATANQNLVNGAAMTPAALTGNVVINGVATADFSTSTDAEESRIAVVNAINAIAGQTGVTAVDTGSTTAGVQLLAEDGRNIDVAFNTLTSPSTGIAVAGVYESSIRLASANPITLTSNTNNGLSNHGLSAGTYGGAETGQFVQDIDISTVEGALRALDAVDNALQSINIQRANLGAIQNRFESTIANQEIARENLAAANSRIKDADFAAETAELSRTQVLQQAGISVLAQANAQPQQVLQLLQ</sequence>
<keyword evidence="8" id="KW-0282">Flagellum</keyword>
<dbReference type="EMBL" id="NDXW01000001">
    <property type="protein sequence ID" value="RDH46692.1"/>
    <property type="molecule type" value="Genomic_DNA"/>
</dbReference>
<comment type="subcellular location">
    <subcellularLocation>
        <location evidence="4">Secreted</location>
    </subcellularLocation>
    <subcellularLocation>
        <location evidence="4">Bacterial flagellum</location>
    </subcellularLocation>
</comment>
<evidence type="ECO:0000256" key="5">
    <source>
        <dbReference type="SAM" id="Coils"/>
    </source>
</evidence>
<dbReference type="GO" id="GO:0005576">
    <property type="term" value="C:extracellular region"/>
    <property type="evidence" value="ECO:0007669"/>
    <property type="project" value="UniProtKB-SubCell"/>
</dbReference>
<dbReference type="Pfam" id="PF00700">
    <property type="entry name" value="Flagellin_C"/>
    <property type="match status" value="1"/>
</dbReference>
<organism evidence="8 9">
    <name type="scientific">Zooshikella ganghwensis</name>
    <dbReference type="NCBI Taxonomy" id="202772"/>
    <lineage>
        <taxon>Bacteria</taxon>
        <taxon>Pseudomonadati</taxon>
        <taxon>Pseudomonadota</taxon>
        <taxon>Gammaproteobacteria</taxon>
        <taxon>Oceanospirillales</taxon>
        <taxon>Zooshikellaceae</taxon>
        <taxon>Zooshikella</taxon>
    </lineage>
</organism>
<keyword evidence="8" id="KW-0969">Cilium</keyword>
<dbReference type="InterPro" id="IPR042187">
    <property type="entry name" value="Flagellin_C_sub2"/>
</dbReference>
<dbReference type="InterPro" id="IPR001029">
    <property type="entry name" value="Flagellin_N"/>
</dbReference>